<feature type="region of interest" description="Disordered" evidence="6">
    <location>
        <begin position="1"/>
        <end position="366"/>
    </location>
</feature>
<feature type="compositionally biased region" description="Acidic residues" evidence="6">
    <location>
        <begin position="323"/>
        <end position="332"/>
    </location>
</feature>
<dbReference type="SMART" id="SM01401">
    <property type="entry name" value="Sds3"/>
    <property type="match status" value="1"/>
</dbReference>
<comment type="subcellular location">
    <subcellularLocation>
        <location evidence="1">Nucleus</location>
    </subcellularLocation>
</comment>
<feature type="compositionally biased region" description="Acidic residues" evidence="6">
    <location>
        <begin position="32"/>
        <end position="45"/>
    </location>
</feature>
<evidence type="ECO:0000313" key="8">
    <source>
        <dbReference type="Proteomes" id="UP001600888"/>
    </source>
</evidence>
<accession>A0ABR4EPY9</accession>
<feature type="compositionally biased region" description="Basic and acidic residues" evidence="6">
    <location>
        <begin position="667"/>
        <end position="696"/>
    </location>
</feature>
<keyword evidence="5" id="KW-0539">Nucleus</keyword>
<keyword evidence="4" id="KW-0804">Transcription</keyword>
<evidence type="ECO:0000256" key="4">
    <source>
        <dbReference type="ARBA" id="ARBA00023163"/>
    </source>
</evidence>
<sequence length="696" mass="76415">MATGGTAPPIAMANHPHSLLDQDSTVSSPLSEVEDKDAEPDDMDIDMNSNHSDGDEPSNPENGHAHDPAVQPPHDDSDSNLSEIETNDSEAETERLYDTPRKNNTQPSDSISNAKIDKRRSPDKAAHTFQRSSSKLQGKTKTGLGAGSSGDDNDGLSDDRHDADDEDKGSTVDSEADSEKEEGVTRAKTSQNQRTKSQESHIIASSTLAGSGSDNSLADSKKRKRSPVAERSDSNQPLRKRTASIPEPGDESSSLSKIESEDVALSTIMGNKSAEHTADEDDEETAIKNAGDIADSVERPTSEVSKPKKSKRSTKKRKASSETVEDAPEGEEPTATPIQTVEDEQAEAGVDEEAEAVHKNEEESRDRSLVAHHFDLLLATDHLATVEKKRSAFDQLSSIEKNFAVLRDRLYEERLAQLNEEEAMLTSDNPTHPEYLAMMHCIDSRRDDRVKVVELEYKFNMEALDRWAVARRAQILSQFFQSARELREKYVDELGRQWYEIQHERRRNANPIPDYGFRFPKTKAEQKRHAIAQGKETSILAGIAQHHGFPAAPDMRGASSTEVEDDFEAMARARQGTHPGVSQRMQPALHDYAAAAQFGQALGPAGQEYIESHAWANPKHPSHGATSRRQSHGAAYAGPPALMGHARASHQPAGGMWFANGQMNGDANHRHLTADSEPAHPRRAVETVKSKREAVA</sequence>
<name>A0ABR4EPY9_9PEZI</name>
<feature type="compositionally biased region" description="Basic residues" evidence="6">
    <location>
        <begin position="307"/>
        <end position="318"/>
    </location>
</feature>
<proteinExistence type="predicted"/>
<feature type="compositionally biased region" description="Polar residues" evidence="6">
    <location>
        <begin position="203"/>
        <end position="218"/>
    </location>
</feature>
<dbReference type="EMBL" id="JBAWTH010000036">
    <property type="protein sequence ID" value="KAL2284493.1"/>
    <property type="molecule type" value="Genomic_DNA"/>
</dbReference>
<feature type="compositionally biased region" description="Polar residues" evidence="6">
    <location>
        <begin position="102"/>
        <end position="113"/>
    </location>
</feature>
<comment type="caution">
    <text evidence="7">The sequence shown here is derived from an EMBL/GenBank/DDBJ whole genome shotgun (WGS) entry which is preliminary data.</text>
</comment>
<keyword evidence="8" id="KW-1185">Reference proteome</keyword>
<dbReference type="Pfam" id="PF08598">
    <property type="entry name" value="Sds3"/>
    <property type="match status" value="1"/>
</dbReference>
<evidence type="ECO:0000256" key="3">
    <source>
        <dbReference type="ARBA" id="ARBA00023015"/>
    </source>
</evidence>
<evidence type="ECO:0008006" key="9">
    <source>
        <dbReference type="Google" id="ProtNLM"/>
    </source>
</evidence>
<evidence type="ECO:0000313" key="7">
    <source>
        <dbReference type="EMBL" id="KAL2284493.1"/>
    </source>
</evidence>
<feature type="compositionally biased region" description="Polar residues" evidence="6">
    <location>
        <begin position="129"/>
        <end position="140"/>
    </location>
</feature>
<dbReference type="InterPro" id="IPR013907">
    <property type="entry name" value="Sds3"/>
</dbReference>
<reference evidence="7 8" key="1">
    <citation type="submission" date="2024-03" db="EMBL/GenBank/DDBJ databases">
        <title>A high-quality draft genome sequence of Diaporthe vaccinii, a causative agent of upright dieback and viscid rot disease in cranberry plants.</title>
        <authorList>
            <person name="Sarrasin M."/>
            <person name="Lang B.F."/>
            <person name="Burger G."/>
        </authorList>
    </citation>
    <scope>NUCLEOTIDE SEQUENCE [LARGE SCALE GENOMIC DNA]</scope>
    <source>
        <strain evidence="7 8">IS7</strain>
    </source>
</reference>
<dbReference type="PANTHER" id="PTHR21964">
    <property type="entry name" value="BREAST CANCER METASTASIS-SUPPRESSOR 1"/>
    <property type="match status" value="1"/>
</dbReference>
<feature type="compositionally biased region" description="Basic and acidic residues" evidence="6">
    <location>
        <begin position="115"/>
        <end position="126"/>
    </location>
</feature>
<evidence type="ECO:0000256" key="5">
    <source>
        <dbReference type="ARBA" id="ARBA00023242"/>
    </source>
</evidence>
<feature type="compositionally biased region" description="Basic and acidic residues" evidence="6">
    <location>
        <begin position="355"/>
        <end position="366"/>
    </location>
</feature>
<evidence type="ECO:0000256" key="2">
    <source>
        <dbReference type="ARBA" id="ARBA00022491"/>
    </source>
</evidence>
<dbReference type="Gene3D" id="1.20.5.1500">
    <property type="match status" value="1"/>
</dbReference>
<feature type="compositionally biased region" description="Acidic residues" evidence="6">
    <location>
        <begin position="341"/>
        <end position="354"/>
    </location>
</feature>
<keyword evidence="2" id="KW-0678">Repressor</keyword>
<protein>
    <recommendedName>
        <fullName evidence="9">Transcriptional regulatory protein DEP1</fullName>
    </recommendedName>
</protein>
<feature type="compositionally biased region" description="Basic and acidic residues" evidence="6">
    <location>
        <begin position="63"/>
        <end position="77"/>
    </location>
</feature>
<gene>
    <name evidence="7" type="ORF">FJTKL_08880</name>
</gene>
<feature type="compositionally biased region" description="Polar residues" evidence="6">
    <location>
        <begin position="21"/>
        <end position="30"/>
    </location>
</feature>
<keyword evidence="3" id="KW-0805">Transcription regulation</keyword>
<dbReference type="EMBL" id="JBAWTH010000036">
    <property type="protein sequence ID" value="KAL2284492.1"/>
    <property type="molecule type" value="Genomic_DNA"/>
</dbReference>
<evidence type="ECO:0000256" key="6">
    <source>
        <dbReference type="SAM" id="MobiDB-lite"/>
    </source>
</evidence>
<feature type="compositionally biased region" description="Basic and acidic residues" evidence="6">
    <location>
        <begin position="92"/>
        <end position="101"/>
    </location>
</feature>
<organism evidence="7 8">
    <name type="scientific">Diaporthe vaccinii</name>
    <dbReference type="NCBI Taxonomy" id="105482"/>
    <lineage>
        <taxon>Eukaryota</taxon>
        <taxon>Fungi</taxon>
        <taxon>Dikarya</taxon>
        <taxon>Ascomycota</taxon>
        <taxon>Pezizomycotina</taxon>
        <taxon>Sordariomycetes</taxon>
        <taxon>Sordariomycetidae</taxon>
        <taxon>Diaporthales</taxon>
        <taxon>Diaporthaceae</taxon>
        <taxon>Diaporthe</taxon>
        <taxon>Diaporthe eres species complex</taxon>
    </lineage>
</organism>
<evidence type="ECO:0000256" key="1">
    <source>
        <dbReference type="ARBA" id="ARBA00004123"/>
    </source>
</evidence>
<dbReference type="Proteomes" id="UP001600888">
    <property type="component" value="Unassembled WGS sequence"/>
</dbReference>
<feature type="region of interest" description="Disordered" evidence="6">
    <location>
        <begin position="664"/>
        <end position="696"/>
    </location>
</feature>